<accession>A0ABU5YPI9</accession>
<dbReference type="Proteomes" id="UP001299046">
    <property type="component" value="Unassembled WGS sequence"/>
</dbReference>
<name>A0ABU5YPI9_9MYCO</name>
<feature type="domain" description="Isochorismatase-like" evidence="2">
    <location>
        <begin position="28"/>
        <end position="212"/>
    </location>
</feature>
<dbReference type="RefSeq" id="WP_224862478.1">
    <property type="nucleotide sequence ID" value="NZ_JAYJJT010000031.1"/>
</dbReference>
<dbReference type="SUPFAM" id="SSF52499">
    <property type="entry name" value="Isochorismatase-like hydrolases"/>
    <property type="match status" value="1"/>
</dbReference>
<gene>
    <name evidence="3" type="ORF">KV112_19915</name>
</gene>
<dbReference type="PANTHER" id="PTHR43540">
    <property type="entry name" value="PEROXYUREIDOACRYLATE/UREIDOACRYLATE AMIDOHYDROLASE-RELATED"/>
    <property type="match status" value="1"/>
</dbReference>
<keyword evidence="1 3" id="KW-0378">Hydrolase</keyword>
<dbReference type="CDD" id="cd00431">
    <property type="entry name" value="cysteine_hydrolases"/>
    <property type="match status" value="1"/>
</dbReference>
<organism evidence="3 4">
    <name type="scientific">[Mycobacterium] zoologicum</name>
    <dbReference type="NCBI Taxonomy" id="2872311"/>
    <lineage>
        <taxon>Bacteria</taxon>
        <taxon>Bacillati</taxon>
        <taxon>Actinomycetota</taxon>
        <taxon>Actinomycetes</taxon>
        <taxon>Mycobacteriales</taxon>
        <taxon>Mycobacteriaceae</taxon>
        <taxon>Mycolicibacter</taxon>
    </lineage>
</organism>
<comment type="caution">
    <text evidence="3">The sequence shown here is derived from an EMBL/GenBank/DDBJ whole genome shotgun (WGS) entry which is preliminary data.</text>
</comment>
<proteinExistence type="predicted"/>
<evidence type="ECO:0000313" key="4">
    <source>
        <dbReference type="Proteomes" id="UP001299046"/>
    </source>
</evidence>
<dbReference type="InterPro" id="IPR000868">
    <property type="entry name" value="Isochorismatase-like_dom"/>
</dbReference>
<sequence>MGDAVLRRTGGRDTRHVTPADLVAPEHTAIITQELQGAVVGPEAGLPILANAARDQALPNISRLLPVARAAGVQVVHCMVHRRPDGLGSNHNARLFAAGRRAVDITPGSPGATLLPEFGPEAADLVLSRCHGVGPMGGTDLNAVLRNLGVSTVVAVGVSLNVAIPNLVMDAVNAGFQVVLPRDAVAGVPAEYGAAMIEYTLSLLATITTTEELMQTWRARPSSPSPTSSTR</sequence>
<evidence type="ECO:0000313" key="3">
    <source>
        <dbReference type="EMBL" id="MEB3051980.1"/>
    </source>
</evidence>
<dbReference type="EMBL" id="JAYJJT010000031">
    <property type="protein sequence ID" value="MEB3051980.1"/>
    <property type="molecule type" value="Genomic_DNA"/>
</dbReference>
<dbReference type="GO" id="GO:0016787">
    <property type="term" value="F:hydrolase activity"/>
    <property type="evidence" value="ECO:0007669"/>
    <property type="project" value="UniProtKB-KW"/>
</dbReference>
<evidence type="ECO:0000259" key="2">
    <source>
        <dbReference type="Pfam" id="PF00857"/>
    </source>
</evidence>
<reference evidence="3 4" key="1">
    <citation type="submission" date="2023-12" db="EMBL/GenBank/DDBJ databases">
        <title>Description of new species of Mycobacterium terrae complex isolated from sewage at the Sao Paulo Zoological Park Foundation in Brazil.</title>
        <authorList>
            <person name="Romagnoli C.L."/>
            <person name="Conceicao E.C."/>
            <person name="Machado E."/>
            <person name="Barreto L.B.P.F."/>
            <person name="Sharma A."/>
            <person name="Silva N.M."/>
            <person name="Marques L.E."/>
            <person name="Juliana M.A."/>
            <person name="Lourenco M.C.S."/>
            <person name="Digiampietri L.A."/>
            <person name="Suffys P.N."/>
            <person name="Viana-Niero C."/>
        </authorList>
    </citation>
    <scope>NUCLEOTIDE SEQUENCE [LARGE SCALE GENOMIC DNA]</scope>
    <source>
        <strain evidence="3 4">MYC123</strain>
    </source>
</reference>
<protein>
    <submittedName>
        <fullName evidence="3">Cysteine hydrolase</fullName>
    </submittedName>
</protein>
<keyword evidence="4" id="KW-1185">Reference proteome</keyword>
<dbReference type="Pfam" id="PF00857">
    <property type="entry name" value="Isochorismatase"/>
    <property type="match status" value="1"/>
</dbReference>
<dbReference type="Gene3D" id="3.40.50.850">
    <property type="entry name" value="Isochorismatase-like"/>
    <property type="match status" value="1"/>
</dbReference>
<dbReference type="InterPro" id="IPR050272">
    <property type="entry name" value="Isochorismatase-like_hydrls"/>
</dbReference>
<evidence type="ECO:0000256" key="1">
    <source>
        <dbReference type="ARBA" id="ARBA00022801"/>
    </source>
</evidence>
<dbReference type="InterPro" id="IPR036380">
    <property type="entry name" value="Isochorismatase-like_sf"/>
</dbReference>